<evidence type="ECO:0000259" key="2">
    <source>
        <dbReference type="SMART" id="SM00563"/>
    </source>
</evidence>
<dbReference type="FunCoup" id="S7XTD3">
    <property type="interactions" value="79"/>
</dbReference>
<dbReference type="Proteomes" id="UP000014978">
    <property type="component" value="Unassembled WGS sequence"/>
</dbReference>
<feature type="domain" description="Phospholipid/glycerol acyltransferase" evidence="2">
    <location>
        <begin position="97"/>
        <end position="224"/>
    </location>
</feature>
<comment type="caution">
    <text evidence="3">The sequence shown here is derived from an EMBL/GenBank/DDBJ whole genome shotgun (WGS) entry which is preliminary data.</text>
</comment>
<dbReference type="VEuPathDB" id="MicrosporidiaDB:SLOPH_3"/>
<keyword evidence="1" id="KW-0472">Membrane</keyword>
<dbReference type="PANTHER" id="PTHR10983">
    <property type="entry name" value="1-ACYLGLYCEROL-3-PHOSPHATE ACYLTRANSFERASE-RELATED"/>
    <property type="match status" value="1"/>
</dbReference>
<accession>S7XTD3</accession>
<evidence type="ECO:0000256" key="1">
    <source>
        <dbReference type="SAM" id="Phobius"/>
    </source>
</evidence>
<protein>
    <submittedName>
        <fullName evidence="3">1-acyl-sn-glycerol-3-phosphate acyltransferase</fullName>
    </submittedName>
</protein>
<dbReference type="EMBL" id="ATCN01000388">
    <property type="protein sequence ID" value="EPR79148.1"/>
    <property type="molecule type" value="Genomic_DNA"/>
</dbReference>
<reference evidence="4" key="1">
    <citation type="journal article" date="2013" name="PLoS Genet.">
        <title>The genome of Spraguea lophii and the basis of host-microsporidian interactions.</title>
        <authorList>
            <person name="Campbell S.E."/>
            <person name="Williams T.A."/>
            <person name="Yousuf A."/>
            <person name="Soanes D.M."/>
            <person name="Paszkiewicz K.H."/>
            <person name="Williams B.A.P."/>
        </authorList>
    </citation>
    <scope>NUCLEOTIDE SEQUENCE [LARGE SCALE GENOMIC DNA]</scope>
    <source>
        <strain evidence="4">42_110</strain>
    </source>
</reference>
<dbReference type="AlphaFoldDB" id="S7XTD3"/>
<gene>
    <name evidence="3" type="ORF">SLOPH_3</name>
</gene>
<feature type="transmembrane region" description="Helical" evidence="1">
    <location>
        <begin position="20"/>
        <end position="45"/>
    </location>
</feature>
<proteinExistence type="predicted"/>
<dbReference type="SMART" id="SM00563">
    <property type="entry name" value="PlsC"/>
    <property type="match status" value="1"/>
</dbReference>
<dbReference type="OrthoDB" id="189226at2759"/>
<dbReference type="HOGENOM" id="CLU_041302_0_0_1"/>
<keyword evidence="1" id="KW-0812">Transmembrane</keyword>
<keyword evidence="3" id="KW-0808">Transferase</keyword>
<dbReference type="STRING" id="1358809.S7XTD3"/>
<keyword evidence="4" id="KW-1185">Reference proteome</keyword>
<dbReference type="Pfam" id="PF01553">
    <property type="entry name" value="Acyltransferase"/>
    <property type="match status" value="1"/>
</dbReference>
<name>S7XTD3_SPRLO</name>
<dbReference type="GO" id="GO:0016746">
    <property type="term" value="F:acyltransferase activity"/>
    <property type="evidence" value="ECO:0007669"/>
    <property type="project" value="UniProtKB-KW"/>
</dbReference>
<sequence>MKKYLYFFCFDVSGMKKFFIYLQLIFIGSFYITYNILGVIILAIIRTVLFPFPALKNEGTLIIKRKWLDLTSTLVGLYFHKPIYVAYNKEILKNKRSIIISNHITNYDWIFLMLVLRELDKYDELRIILKESLAKIPIFGYGMKCFKFIFLKRNWSEDKNKLREGIGNLKDKLKYNVLIFPEGTFIDSETHKKSKTFSTTLSHKINNKTFNPEYTLIPRTRGLGLLYNELKNRSDGVIDTTLLYTPFYKYPSEIFTTKELLEKKLLSTQIFIILDSLKLESDDEKWIYNQFHRKNNIIKKFSENVEEFSKVNTLEHLSYNIYNITDQSYNFKKIELWSNSSYAYISIYISFKIILLYGILAYFNKI</sequence>
<dbReference type="SUPFAM" id="SSF69593">
    <property type="entry name" value="Glycerol-3-phosphate (1)-acyltransferase"/>
    <property type="match status" value="1"/>
</dbReference>
<dbReference type="OMA" id="IHTTIPH"/>
<dbReference type="GO" id="GO:0012505">
    <property type="term" value="C:endomembrane system"/>
    <property type="evidence" value="ECO:0007669"/>
    <property type="project" value="TreeGrafter"/>
</dbReference>
<keyword evidence="1" id="KW-1133">Transmembrane helix</keyword>
<dbReference type="CDD" id="cd07990">
    <property type="entry name" value="LPLAT_LCLAT1-like"/>
    <property type="match status" value="1"/>
</dbReference>
<keyword evidence="3" id="KW-0012">Acyltransferase</keyword>
<evidence type="ECO:0000313" key="4">
    <source>
        <dbReference type="Proteomes" id="UP000014978"/>
    </source>
</evidence>
<organism evidence="3 4">
    <name type="scientific">Spraguea lophii (strain 42_110)</name>
    <name type="common">Microsporidian parasite</name>
    <dbReference type="NCBI Taxonomy" id="1358809"/>
    <lineage>
        <taxon>Eukaryota</taxon>
        <taxon>Fungi</taxon>
        <taxon>Fungi incertae sedis</taxon>
        <taxon>Microsporidia</taxon>
        <taxon>Spragueidae</taxon>
        <taxon>Spraguea</taxon>
    </lineage>
</organism>
<feature type="transmembrane region" description="Helical" evidence="1">
    <location>
        <begin position="342"/>
        <end position="363"/>
    </location>
</feature>
<dbReference type="InterPro" id="IPR002123">
    <property type="entry name" value="Plipid/glycerol_acylTrfase"/>
</dbReference>
<dbReference type="InParanoid" id="S7XTD3"/>
<evidence type="ECO:0000313" key="3">
    <source>
        <dbReference type="EMBL" id="EPR79148.1"/>
    </source>
</evidence>
<dbReference type="PANTHER" id="PTHR10983:SF16">
    <property type="entry name" value="LYSOCARDIOLIPIN ACYLTRANSFERASE 1"/>
    <property type="match status" value="1"/>
</dbReference>